<dbReference type="AlphaFoldDB" id="A0AAV9RYH9"/>
<name>A0AAV9RYH9_9TELE</name>
<proteinExistence type="predicted"/>
<evidence type="ECO:0000313" key="3">
    <source>
        <dbReference type="EMBL" id="KAK5614091.1"/>
    </source>
</evidence>
<feature type="compositionally biased region" description="Acidic residues" evidence="1">
    <location>
        <begin position="62"/>
        <end position="73"/>
    </location>
</feature>
<dbReference type="EMBL" id="JAHHUM010001174">
    <property type="protein sequence ID" value="KAK5614091.1"/>
    <property type="molecule type" value="Genomic_DNA"/>
</dbReference>
<keyword evidence="2" id="KW-0732">Signal</keyword>
<feature type="compositionally biased region" description="Basic and acidic residues" evidence="1">
    <location>
        <begin position="74"/>
        <end position="112"/>
    </location>
</feature>
<evidence type="ECO:0000256" key="2">
    <source>
        <dbReference type="SAM" id="SignalP"/>
    </source>
</evidence>
<sequence>MFPSFFSLSSAVAFAFVVPRSFTSSFSSSSSFIFVELHLFIHHVRINLAERKTEEEEQKTGEEDDDNNQEEDARDVKGYEAVWVKEKVKEKEKEDYDNHHDEQQDSEVYKKG</sequence>
<feature type="chain" id="PRO_5043922833" evidence="2">
    <location>
        <begin position="16"/>
        <end position="112"/>
    </location>
</feature>
<dbReference type="Proteomes" id="UP001311232">
    <property type="component" value="Unassembled WGS sequence"/>
</dbReference>
<organism evidence="3 4">
    <name type="scientific">Crenichthys baileyi</name>
    <name type="common">White River springfish</name>
    <dbReference type="NCBI Taxonomy" id="28760"/>
    <lineage>
        <taxon>Eukaryota</taxon>
        <taxon>Metazoa</taxon>
        <taxon>Chordata</taxon>
        <taxon>Craniata</taxon>
        <taxon>Vertebrata</taxon>
        <taxon>Euteleostomi</taxon>
        <taxon>Actinopterygii</taxon>
        <taxon>Neopterygii</taxon>
        <taxon>Teleostei</taxon>
        <taxon>Neoteleostei</taxon>
        <taxon>Acanthomorphata</taxon>
        <taxon>Ovalentaria</taxon>
        <taxon>Atherinomorphae</taxon>
        <taxon>Cyprinodontiformes</taxon>
        <taxon>Goodeidae</taxon>
        <taxon>Crenichthys</taxon>
    </lineage>
</organism>
<evidence type="ECO:0000256" key="1">
    <source>
        <dbReference type="SAM" id="MobiDB-lite"/>
    </source>
</evidence>
<comment type="caution">
    <text evidence="3">The sequence shown here is derived from an EMBL/GenBank/DDBJ whole genome shotgun (WGS) entry which is preliminary data.</text>
</comment>
<feature type="signal peptide" evidence="2">
    <location>
        <begin position="1"/>
        <end position="15"/>
    </location>
</feature>
<gene>
    <name evidence="3" type="ORF">CRENBAI_010689</name>
</gene>
<reference evidence="3 4" key="1">
    <citation type="submission" date="2021-06" db="EMBL/GenBank/DDBJ databases">
        <authorList>
            <person name="Palmer J.M."/>
        </authorList>
    </citation>
    <scope>NUCLEOTIDE SEQUENCE [LARGE SCALE GENOMIC DNA]</scope>
    <source>
        <strain evidence="3 4">MEX-2019</strain>
        <tissue evidence="3">Muscle</tissue>
    </source>
</reference>
<feature type="region of interest" description="Disordered" evidence="1">
    <location>
        <begin position="51"/>
        <end position="112"/>
    </location>
</feature>
<accession>A0AAV9RYH9</accession>
<keyword evidence="4" id="KW-1185">Reference proteome</keyword>
<feature type="compositionally biased region" description="Basic and acidic residues" evidence="1">
    <location>
        <begin position="51"/>
        <end position="61"/>
    </location>
</feature>
<protein>
    <submittedName>
        <fullName evidence="3">Uncharacterized protein</fullName>
    </submittedName>
</protein>
<evidence type="ECO:0000313" key="4">
    <source>
        <dbReference type="Proteomes" id="UP001311232"/>
    </source>
</evidence>